<protein>
    <submittedName>
        <fullName evidence="2">Uncharacterized protein</fullName>
    </submittedName>
</protein>
<dbReference type="GeneID" id="19325368"/>
<gene>
    <name evidence="2" type="ORF">UCRPA7_4872</name>
</gene>
<evidence type="ECO:0000256" key="1">
    <source>
        <dbReference type="SAM" id="MobiDB-lite"/>
    </source>
</evidence>
<dbReference type="eggNOG" id="ENOG502T63S">
    <property type="taxonomic scope" value="Eukaryota"/>
</dbReference>
<sequence>MSSSYCANYYGSINCHNTVTRFGDRCKLCLALKSGASLSQGLLPEDETYRMPTMADYPRRHHYRSGPEHANRTVTVDSRAK</sequence>
<reference evidence="3" key="1">
    <citation type="journal article" date="2013" name="Genome Announc.">
        <title>Draft genome sequence of the ascomycete Phaeoacremonium aleophilum strain UCR-PA7, a causal agent of the esca disease complex in grapevines.</title>
        <authorList>
            <person name="Blanco-Ulate B."/>
            <person name="Rolshausen P."/>
            <person name="Cantu D."/>
        </authorList>
    </citation>
    <scope>NUCLEOTIDE SEQUENCE [LARGE SCALE GENOMIC DNA]</scope>
    <source>
        <strain evidence="3">UCR-PA7</strain>
    </source>
</reference>
<dbReference type="AlphaFoldDB" id="R8BK89"/>
<evidence type="ECO:0000313" key="3">
    <source>
        <dbReference type="Proteomes" id="UP000014074"/>
    </source>
</evidence>
<organism evidence="2 3">
    <name type="scientific">Phaeoacremonium minimum (strain UCR-PA7)</name>
    <name type="common">Esca disease fungus</name>
    <name type="synonym">Togninia minima</name>
    <dbReference type="NCBI Taxonomy" id="1286976"/>
    <lineage>
        <taxon>Eukaryota</taxon>
        <taxon>Fungi</taxon>
        <taxon>Dikarya</taxon>
        <taxon>Ascomycota</taxon>
        <taxon>Pezizomycotina</taxon>
        <taxon>Sordariomycetes</taxon>
        <taxon>Sordariomycetidae</taxon>
        <taxon>Togniniales</taxon>
        <taxon>Togniniaceae</taxon>
        <taxon>Phaeoacremonium</taxon>
    </lineage>
</organism>
<keyword evidence="3" id="KW-1185">Reference proteome</keyword>
<feature type="region of interest" description="Disordered" evidence="1">
    <location>
        <begin position="58"/>
        <end position="81"/>
    </location>
</feature>
<name>R8BK89_PHAM7</name>
<dbReference type="Proteomes" id="UP000014074">
    <property type="component" value="Unassembled WGS sequence"/>
</dbReference>
<dbReference type="HOGENOM" id="CLU_186248_0_0_1"/>
<evidence type="ECO:0000313" key="2">
    <source>
        <dbReference type="EMBL" id="EON99627.1"/>
    </source>
</evidence>
<dbReference type="OrthoDB" id="5234231at2759"/>
<feature type="compositionally biased region" description="Polar residues" evidence="1">
    <location>
        <begin position="72"/>
        <end position="81"/>
    </location>
</feature>
<proteinExistence type="predicted"/>
<dbReference type="EMBL" id="KB933141">
    <property type="protein sequence ID" value="EON99627.1"/>
    <property type="molecule type" value="Genomic_DNA"/>
</dbReference>
<accession>R8BK89</accession>
<dbReference type="RefSeq" id="XP_007915614.1">
    <property type="nucleotide sequence ID" value="XM_007917423.1"/>
</dbReference>
<dbReference type="KEGG" id="tmn:UCRPA7_4872"/>